<dbReference type="PROSITE" id="PS00455">
    <property type="entry name" value="AMP_BINDING"/>
    <property type="match status" value="1"/>
</dbReference>
<dbReference type="Gene3D" id="3.40.50.12780">
    <property type="entry name" value="N-terminal domain of ligase-like"/>
    <property type="match status" value="1"/>
</dbReference>
<keyword evidence="3" id="KW-0413">Isomerase</keyword>
<dbReference type="GO" id="GO:0016877">
    <property type="term" value="F:ligase activity, forming carbon-sulfur bonds"/>
    <property type="evidence" value="ECO:0007669"/>
    <property type="project" value="UniProtKB-ARBA"/>
</dbReference>
<dbReference type="Gene3D" id="3.60.120.10">
    <property type="entry name" value="Anthranilate synthase"/>
    <property type="match status" value="1"/>
</dbReference>
<organism evidence="3 4">
    <name type="scientific">Salmonella enterica I</name>
    <dbReference type="NCBI Taxonomy" id="59201"/>
    <lineage>
        <taxon>Bacteria</taxon>
        <taxon>Pseudomonadati</taxon>
        <taxon>Pseudomonadota</taxon>
        <taxon>Gammaproteobacteria</taxon>
        <taxon>Enterobacterales</taxon>
        <taxon>Enterobacteriaceae</taxon>
        <taxon>Salmonella</taxon>
    </lineage>
</organism>
<dbReference type="InterPro" id="IPR020845">
    <property type="entry name" value="AMP-binding_CS"/>
</dbReference>
<evidence type="ECO:0000313" key="4">
    <source>
        <dbReference type="Proteomes" id="UP000269208"/>
    </source>
</evidence>
<dbReference type="SUPFAM" id="SSF56322">
    <property type="entry name" value="ADC synthase"/>
    <property type="match status" value="1"/>
</dbReference>
<dbReference type="EC" id="5.4.4.2" evidence="3"/>
<dbReference type="SUPFAM" id="SSF56801">
    <property type="entry name" value="Acetyl-CoA synthetase-like"/>
    <property type="match status" value="1"/>
</dbReference>
<reference evidence="3 4" key="1">
    <citation type="submission" date="2018-12" db="EMBL/GenBank/DDBJ databases">
        <authorList>
            <consortium name="Pathogen Informatics"/>
        </authorList>
    </citation>
    <scope>NUCLEOTIDE SEQUENCE [LARGE SCALE GENOMIC DNA]</scope>
    <source>
        <strain evidence="3 4">NCTC6754</strain>
    </source>
</reference>
<name>A0A447U7S0_SALET</name>
<feature type="domain" description="AMP-dependent synthetase/ligase" evidence="2">
    <location>
        <begin position="77"/>
        <end position="125"/>
    </location>
</feature>
<evidence type="ECO:0000256" key="1">
    <source>
        <dbReference type="ARBA" id="ARBA00022598"/>
    </source>
</evidence>
<proteinExistence type="predicted"/>
<evidence type="ECO:0000259" key="2">
    <source>
        <dbReference type="Pfam" id="PF00501"/>
    </source>
</evidence>
<evidence type="ECO:0000313" key="3">
    <source>
        <dbReference type="EMBL" id="VEB62249.1"/>
    </source>
</evidence>
<gene>
    <name evidence="3" type="primary">entE_3</name>
    <name evidence="3" type="ORF">NCTC6754_07642</name>
</gene>
<dbReference type="EMBL" id="LR134190">
    <property type="protein sequence ID" value="VEB62249.1"/>
    <property type="molecule type" value="Genomic_DNA"/>
</dbReference>
<accession>A0A447U7S0</accession>
<sequence length="248" mass="27217">MRLFAGAGIVPASSPVGEWRETGVKLSTMLNVFWTALRNDDAYTFSPVGRMNLPRRYREKGYWQDVPLTDILTRHADSDKTAVIEGERAFSYRQLNQAADNLACSLRRQGIKPGETALVQLGECTGTVYHLFRPVEAWRSAPFWRCLAINVPNLTPNAMQIARDAGDLPIANIRCSPGRTFSTRFVAEHRSCAGGVIAQTTTADHSLDAAMRQAAEDFTATPSPADEVAYFQLSGGTTGTPKLIPRTP</sequence>
<dbReference type="InterPro" id="IPR005801">
    <property type="entry name" value="ADC_synthase"/>
</dbReference>
<dbReference type="AlphaFoldDB" id="A0A447U7S0"/>
<protein>
    <submittedName>
        <fullName evidence="3">Enterobactin synthase subunit E</fullName>
        <ecNumber evidence="3">5.4.4.2</ecNumber>
    </submittedName>
</protein>
<keyword evidence="1" id="KW-0436">Ligase</keyword>
<dbReference type="InterPro" id="IPR000873">
    <property type="entry name" value="AMP-dep_synth/lig_dom"/>
</dbReference>
<dbReference type="GO" id="GO:0008909">
    <property type="term" value="F:isochorismate synthase activity"/>
    <property type="evidence" value="ECO:0007669"/>
    <property type="project" value="UniProtKB-EC"/>
</dbReference>
<dbReference type="InterPro" id="IPR042099">
    <property type="entry name" value="ANL_N_sf"/>
</dbReference>
<dbReference type="Proteomes" id="UP000269208">
    <property type="component" value="Chromosome"/>
</dbReference>
<dbReference type="Pfam" id="PF00501">
    <property type="entry name" value="AMP-binding"/>
    <property type="match status" value="1"/>
</dbReference>